<proteinExistence type="predicted"/>
<feature type="transmembrane region" description="Helical" evidence="1">
    <location>
        <begin position="358"/>
        <end position="380"/>
    </location>
</feature>
<keyword evidence="1" id="KW-0812">Transmembrane</keyword>
<evidence type="ECO:0000313" key="3">
    <source>
        <dbReference type="EMBL" id="SFV87537.1"/>
    </source>
</evidence>
<keyword evidence="1" id="KW-0472">Membrane</keyword>
<feature type="transmembrane region" description="Helical" evidence="1">
    <location>
        <begin position="206"/>
        <end position="234"/>
    </location>
</feature>
<protein>
    <recommendedName>
        <fullName evidence="4">Type II secretion system protein GspF domain-containing protein</fullName>
    </recommendedName>
</protein>
<evidence type="ECO:0000313" key="2">
    <source>
        <dbReference type="EMBL" id="SFV87258.1"/>
    </source>
</evidence>
<sequence>MTTLTKNYRVKYTVADVVASVVVAIDDSNNVDAEIAKKLGITPSQILKKSKEFGAIRQIIKEDDLLIILSTLEAVYLSKSKTLEQSLIDTVLDFYPKDRNLQQLTKIWAVKSNSITEMLSAMNVDPVIVILLESGGAGNMSQSLKEAKKYCKLSNESNKLYKTDIVPNVMFSFLAFALVLGMPFILAEPYNKIVQIKKVVAPDMIVLMNFVVSNISSIVFVLMAIIALIIFSFANERLFNQLKKIAPWRVIGDLKNLKSAMNFLPIYTTLKSIDYLDVDVVKFYQKIQKRVGGELADCMREGQSLSHAITNTSLSQRLARQLSIIFEIEDQSIKSEVAGSTIEALNAQIKKQAKKISILMLLMRNFFLLLAIIFFIGVYATGLSL</sequence>
<feature type="transmembrane region" description="Helical" evidence="1">
    <location>
        <begin position="165"/>
        <end position="186"/>
    </location>
</feature>
<evidence type="ECO:0000256" key="1">
    <source>
        <dbReference type="SAM" id="Phobius"/>
    </source>
</evidence>
<accession>A0A1W1E077</accession>
<dbReference type="AlphaFoldDB" id="A0A1W1E077"/>
<gene>
    <name evidence="2" type="ORF">MNB_SUP05-SYMBIONT-4-1075</name>
    <name evidence="3" type="ORF">MNB_SUP05-SYMBIONT-5-1179</name>
</gene>
<evidence type="ECO:0008006" key="4">
    <source>
        <dbReference type="Google" id="ProtNLM"/>
    </source>
</evidence>
<name>A0A1W1E077_9ZZZZ</name>
<dbReference type="EMBL" id="FPHZ01000034">
    <property type="protein sequence ID" value="SFV87537.1"/>
    <property type="molecule type" value="Genomic_DNA"/>
</dbReference>
<keyword evidence="1" id="KW-1133">Transmembrane helix</keyword>
<reference evidence="2" key="1">
    <citation type="submission" date="2016-10" db="EMBL/GenBank/DDBJ databases">
        <authorList>
            <person name="de Groot N.N."/>
        </authorList>
    </citation>
    <scope>NUCLEOTIDE SEQUENCE</scope>
</reference>
<dbReference type="EMBL" id="FPHY01000175">
    <property type="protein sequence ID" value="SFV87258.1"/>
    <property type="molecule type" value="Genomic_DNA"/>
</dbReference>
<organism evidence="2">
    <name type="scientific">hydrothermal vent metagenome</name>
    <dbReference type="NCBI Taxonomy" id="652676"/>
    <lineage>
        <taxon>unclassified sequences</taxon>
        <taxon>metagenomes</taxon>
        <taxon>ecological metagenomes</taxon>
    </lineage>
</organism>